<dbReference type="SUPFAM" id="SSF54826">
    <property type="entry name" value="Enolase N-terminal domain-like"/>
    <property type="match status" value="1"/>
</dbReference>
<reference evidence="4" key="1">
    <citation type="submission" date="2019-03" db="EMBL/GenBank/DDBJ databases">
        <title>Afifella sp. nov., isolated from activated sludge.</title>
        <authorList>
            <person name="Li Q."/>
            <person name="Liu Y."/>
        </authorList>
    </citation>
    <scope>NUCLEOTIDE SEQUENCE</scope>
    <source>
        <strain evidence="4">L72</strain>
    </source>
</reference>
<keyword evidence="1" id="KW-0479">Metal-binding</keyword>
<evidence type="ECO:0000259" key="3">
    <source>
        <dbReference type="SMART" id="SM00922"/>
    </source>
</evidence>
<dbReference type="InterPro" id="IPR029017">
    <property type="entry name" value="Enolase-like_N"/>
</dbReference>
<dbReference type="AlphaFoldDB" id="A0A964T813"/>
<dbReference type="PANTHER" id="PTHR48073:SF2">
    <property type="entry name" value="O-SUCCINYLBENZOATE SYNTHASE"/>
    <property type="match status" value="1"/>
</dbReference>
<comment type="caution">
    <text evidence="4">The sequence shown here is derived from an EMBL/GenBank/DDBJ whole genome shotgun (WGS) entry which is preliminary data.</text>
</comment>
<evidence type="ECO:0000313" key="4">
    <source>
        <dbReference type="EMBL" id="MYZ50154.1"/>
    </source>
</evidence>
<evidence type="ECO:0000256" key="1">
    <source>
        <dbReference type="ARBA" id="ARBA00022723"/>
    </source>
</evidence>
<proteinExistence type="predicted"/>
<gene>
    <name evidence="4" type="ORF">E4O86_20825</name>
</gene>
<keyword evidence="5" id="KW-1185">Reference proteome</keyword>
<dbReference type="Proteomes" id="UP000773614">
    <property type="component" value="Unassembled WGS sequence"/>
</dbReference>
<feature type="domain" description="Mandelate racemase/muconate lactonizing enzyme C-terminal" evidence="3">
    <location>
        <begin position="213"/>
        <end position="309"/>
    </location>
</feature>
<feature type="region of interest" description="Disordered" evidence="2">
    <location>
        <begin position="1"/>
        <end position="75"/>
    </location>
</feature>
<organism evidence="4 5">
    <name type="scientific">Propylenella binzhouense</name>
    <dbReference type="NCBI Taxonomy" id="2555902"/>
    <lineage>
        <taxon>Bacteria</taxon>
        <taxon>Pseudomonadati</taxon>
        <taxon>Pseudomonadota</taxon>
        <taxon>Alphaproteobacteria</taxon>
        <taxon>Hyphomicrobiales</taxon>
        <taxon>Propylenellaceae</taxon>
        <taxon>Propylenella</taxon>
    </lineage>
</organism>
<dbReference type="SMART" id="SM00922">
    <property type="entry name" value="MR_MLE"/>
    <property type="match status" value="1"/>
</dbReference>
<sequence>MTGTSNPRAAISPGSRASSRSSIRASGRPSPSRRPTRPDAGARLQARCNVRPGVVARATTNPATRHSSREDRRTAPIRRGLMARITQIGLRRLKLPLIRPYRLSYRTFTEFEPFLVTVADDAGRTGFADAHVSPGSSRETREGGWAFCRARIEEILGEETGAAKTAVLARFEESKVAATALVAAIEVLEDNPQLEVPETAELPLLTPINGLTEAEIGPEIEDWLAKGFRTFKVKVGKDVAADLARVRTIQKAIAGRATFRLDANRAYDRSAGIAFASALDPEGIELFEQPCDSDDWEANAAVAAASAVPLMLDEPICTLADIARAGAIANVRFCKLKLKRFGGLDRLREGLDAVRAAGMEPVLGDGLGSEIHNWLEACVARSTIRNAGEFNGFIKPRERLLSPPLPFANGSIILPAGYRPRPDWTLIDRFTAERLDFTTTKARTATHGA</sequence>
<accession>A0A964T813</accession>
<evidence type="ECO:0000313" key="5">
    <source>
        <dbReference type="Proteomes" id="UP000773614"/>
    </source>
</evidence>
<dbReference type="GO" id="GO:0046872">
    <property type="term" value="F:metal ion binding"/>
    <property type="evidence" value="ECO:0007669"/>
    <property type="project" value="UniProtKB-KW"/>
</dbReference>
<dbReference type="SUPFAM" id="SSF51604">
    <property type="entry name" value="Enolase C-terminal domain-like"/>
    <property type="match status" value="1"/>
</dbReference>
<dbReference type="InterPro" id="IPR029065">
    <property type="entry name" value="Enolase_C-like"/>
</dbReference>
<protein>
    <recommendedName>
        <fullName evidence="3">Mandelate racemase/muconate lactonizing enzyme C-terminal domain-containing protein</fullName>
    </recommendedName>
</protein>
<dbReference type="EMBL" id="SPKJ01000129">
    <property type="protein sequence ID" value="MYZ50154.1"/>
    <property type="molecule type" value="Genomic_DNA"/>
</dbReference>
<dbReference type="InterPro" id="IPR013342">
    <property type="entry name" value="Mandelate_racemase_C"/>
</dbReference>
<dbReference type="GO" id="GO:0003824">
    <property type="term" value="F:catalytic activity"/>
    <property type="evidence" value="ECO:0007669"/>
    <property type="project" value="UniProtKB-ARBA"/>
</dbReference>
<dbReference type="Pfam" id="PF13378">
    <property type="entry name" value="MR_MLE_C"/>
    <property type="match status" value="1"/>
</dbReference>
<name>A0A964T813_9HYPH</name>
<dbReference type="Gene3D" id="3.20.20.120">
    <property type="entry name" value="Enolase-like C-terminal domain"/>
    <property type="match status" value="1"/>
</dbReference>
<dbReference type="SFLD" id="SFLDG00180">
    <property type="entry name" value="muconate_cycloisomerase"/>
    <property type="match status" value="1"/>
</dbReference>
<dbReference type="InterPro" id="IPR036849">
    <property type="entry name" value="Enolase-like_C_sf"/>
</dbReference>
<dbReference type="SFLD" id="SFLDS00001">
    <property type="entry name" value="Enolase"/>
    <property type="match status" value="1"/>
</dbReference>
<evidence type="ECO:0000256" key="2">
    <source>
        <dbReference type="SAM" id="MobiDB-lite"/>
    </source>
</evidence>
<dbReference type="Gene3D" id="3.30.390.10">
    <property type="entry name" value="Enolase-like, N-terminal domain"/>
    <property type="match status" value="1"/>
</dbReference>
<feature type="compositionally biased region" description="Low complexity" evidence="2">
    <location>
        <begin position="7"/>
        <end position="30"/>
    </location>
</feature>
<dbReference type="PANTHER" id="PTHR48073">
    <property type="entry name" value="O-SUCCINYLBENZOATE SYNTHASE-RELATED"/>
    <property type="match status" value="1"/>
</dbReference>